<keyword evidence="1" id="KW-0732">Signal</keyword>
<protein>
    <submittedName>
        <fullName evidence="2">Uncharacterized protein</fullName>
    </submittedName>
</protein>
<organism evidence="2 3">
    <name type="scientific">Multifurca ochricompacta</name>
    <dbReference type="NCBI Taxonomy" id="376703"/>
    <lineage>
        <taxon>Eukaryota</taxon>
        <taxon>Fungi</taxon>
        <taxon>Dikarya</taxon>
        <taxon>Basidiomycota</taxon>
        <taxon>Agaricomycotina</taxon>
        <taxon>Agaricomycetes</taxon>
        <taxon>Russulales</taxon>
        <taxon>Russulaceae</taxon>
        <taxon>Multifurca</taxon>
    </lineage>
</organism>
<dbReference type="Proteomes" id="UP001203297">
    <property type="component" value="Unassembled WGS sequence"/>
</dbReference>
<proteinExistence type="predicted"/>
<reference evidence="2" key="1">
    <citation type="journal article" date="2022" name="New Phytol.">
        <title>Evolutionary transition to the ectomycorrhizal habit in the genomes of a hyperdiverse lineage of mushroom-forming fungi.</title>
        <authorList>
            <person name="Looney B."/>
            <person name="Miyauchi S."/>
            <person name="Morin E."/>
            <person name="Drula E."/>
            <person name="Courty P.E."/>
            <person name="Kohler A."/>
            <person name="Kuo A."/>
            <person name="LaButti K."/>
            <person name="Pangilinan J."/>
            <person name="Lipzen A."/>
            <person name="Riley R."/>
            <person name="Andreopoulos W."/>
            <person name="He G."/>
            <person name="Johnson J."/>
            <person name="Nolan M."/>
            <person name="Tritt A."/>
            <person name="Barry K.W."/>
            <person name="Grigoriev I.V."/>
            <person name="Nagy L.G."/>
            <person name="Hibbett D."/>
            <person name="Henrissat B."/>
            <person name="Matheny P.B."/>
            <person name="Labbe J."/>
            <person name="Martin F.M."/>
        </authorList>
    </citation>
    <scope>NUCLEOTIDE SEQUENCE</scope>
    <source>
        <strain evidence="2">BPL690</strain>
    </source>
</reference>
<dbReference type="PANTHER" id="PTHR34587">
    <property type="entry name" value="VWFA DOMAIN-CONTAINING PROTEIN"/>
    <property type="match status" value="1"/>
</dbReference>
<dbReference type="EMBL" id="WTXG01000001">
    <property type="protein sequence ID" value="KAI0307526.1"/>
    <property type="molecule type" value="Genomic_DNA"/>
</dbReference>
<feature type="chain" id="PRO_5042261055" evidence="1">
    <location>
        <begin position="25"/>
        <end position="267"/>
    </location>
</feature>
<dbReference type="AlphaFoldDB" id="A0AAD4MBX8"/>
<sequence length="267" mass="27519">MKFSAAFTSVILVLPFFVAQGVLAVPANKQGANNGNNNGKGAGANAQTSLTLDPAVIAKGFENNGQATPTPGQVASLTSNNNFINFCLTVPNKPITNGQQIKTGSCNPAPMGVIAATTNMPSSKFVSPVNGQDLAPNTAFTIKMAVNHLQTGNFVNAATNYYAAPQQVNGQGDIIGHTHFTVQDIGSFTSTKAEDPSVFAFFKGVNGAAVNGVVSEAVTAGLPAGVYRLCSINTDANHAPALVAVAQHGSLDDCVYVSCLLSFEVRN</sequence>
<feature type="signal peptide" evidence="1">
    <location>
        <begin position="1"/>
        <end position="24"/>
    </location>
</feature>
<dbReference type="PANTHER" id="PTHR34587:SF2">
    <property type="entry name" value="G-PROTEIN COUPLED RECEPTORS FAMILY 1 PROFILE DOMAIN-CONTAINING PROTEIN"/>
    <property type="match status" value="1"/>
</dbReference>
<gene>
    <name evidence="2" type="ORF">B0F90DRAFT_1621451</name>
</gene>
<evidence type="ECO:0000256" key="1">
    <source>
        <dbReference type="SAM" id="SignalP"/>
    </source>
</evidence>
<keyword evidence="3" id="KW-1185">Reference proteome</keyword>
<comment type="caution">
    <text evidence="2">The sequence shown here is derived from an EMBL/GenBank/DDBJ whole genome shotgun (WGS) entry which is preliminary data.</text>
</comment>
<name>A0AAD4MBX8_9AGAM</name>
<dbReference type="InterPro" id="IPR053216">
    <property type="entry name" value="Appressorial_penetr-assoc"/>
</dbReference>
<evidence type="ECO:0000313" key="3">
    <source>
        <dbReference type="Proteomes" id="UP001203297"/>
    </source>
</evidence>
<evidence type="ECO:0000313" key="2">
    <source>
        <dbReference type="EMBL" id="KAI0307526.1"/>
    </source>
</evidence>
<accession>A0AAD4MBX8</accession>